<dbReference type="AlphaFoldDB" id="A0A3B0TLX3"/>
<feature type="non-terminal residue" evidence="1">
    <location>
        <position position="1"/>
    </location>
</feature>
<dbReference type="EMBL" id="UOEN01000383">
    <property type="protein sequence ID" value="VAW17650.1"/>
    <property type="molecule type" value="Genomic_DNA"/>
</dbReference>
<organism evidence="1">
    <name type="scientific">hydrothermal vent metagenome</name>
    <dbReference type="NCBI Taxonomy" id="652676"/>
    <lineage>
        <taxon>unclassified sequences</taxon>
        <taxon>metagenomes</taxon>
        <taxon>ecological metagenomes</taxon>
    </lineage>
</organism>
<gene>
    <name evidence="1" type="ORF">MNBD_BACTEROID05-519</name>
</gene>
<evidence type="ECO:0000313" key="1">
    <source>
        <dbReference type="EMBL" id="VAW17650.1"/>
    </source>
</evidence>
<reference evidence="1" key="1">
    <citation type="submission" date="2018-06" db="EMBL/GenBank/DDBJ databases">
        <authorList>
            <person name="Zhirakovskaya E."/>
        </authorList>
    </citation>
    <scope>NUCLEOTIDE SEQUENCE</scope>
</reference>
<accession>A0A3B0TLX3</accession>
<name>A0A3B0TLX3_9ZZZZ</name>
<protein>
    <submittedName>
        <fullName evidence="1">Uncharacterized protein</fullName>
    </submittedName>
</protein>
<proteinExistence type="predicted"/>
<sequence length="322" mass="37898">LDVKLNPSLNLLDEVIVNRPSPIDYIKKALEKMDENYPQNSYQTIAYYREKFIENGNVINKEEAIIKTFYPESKDSTKNQHQVLLYKPAPNPQKFQFMREWIDKRMSKEKKKAEKKGEEFEDFDEMDMDLGGPETILNLDLNQERDPYLDPKHFKNYEYSFGDETVLDGESIITINFKAKKKINFMKDQGKILIGKDNYAIVRVEATGKLSIPLLVKPILFVIGLKIEKPEFNKTISYQKYNGKWYSKLYRWDADVNLTKRHTFKSNEHSKINIGQVFFINKIDSLAQKIVEDKRFDTKEDMENQVYNDLGLSWEGMNVIKD</sequence>